<evidence type="ECO:0000256" key="4">
    <source>
        <dbReference type="ARBA" id="ARBA00023054"/>
    </source>
</evidence>
<dbReference type="InterPro" id="IPR057993">
    <property type="entry name" value="HD-Zip_IV_C"/>
</dbReference>
<dbReference type="GO" id="GO:0003677">
    <property type="term" value="F:DNA binding"/>
    <property type="evidence" value="ECO:0007669"/>
    <property type="project" value="UniProtKB-UniRule"/>
</dbReference>
<name>A0AA86SK59_9FABA</name>
<dbReference type="CDD" id="cd08875">
    <property type="entry name" value="START_ArGLABRA2_like"/>
    <property type="match status" value="1"/>
</dbReference>
<dbReference type="PROSITE" id="PS00027">
    <property type="entry name" value="HOMEOBOX_1"/>
    <property type="match status" value="1"/>
</dbReference>
<evidence type="ECO:0000256" key="11">
    <source>
        <dbReference type="SAM" id="MobiDB-lite"/>
    </source>
</evidence>
<keyword evidence="4" id="KW-0175">Coiled coil</keyword>
<dbReference type="InterPro" id="IPR023393">
    <property type="entry name" value="START-like_dom_sf"/>
</dbReference>
<evidence type="ECO:0000256" key="9">
    <source>
        <dbReference type="PROSITE-ProRule" id="PRU00108"/>
    </source>
</evidence>
<comment type="subcellular location">
    <subcellularLocation>
        <location evidence="1 9 10">Nucleus</location>
    </subcellularLocation>
</comment>
<dbReference type="EMBL" id="OY731403">
    <property type="protein sequence ID" value="CAJ1962998.1"/>
    <property type="molecule type" value="Genomic_DNA"/>
</dbReference>
<dbReference type="InterPro" id="IPR042160">
    <property type="entry name" value="HD-Zip_IV"/>
</dbReference>
<feature type="domain" description="START" evidence="13">
    <location>
        <begin position="215"/>
        <end position="449"/>
    </location>
</feature>
<dbReference type="SMART" id="SM00389">
    <property type="entry name" value="HOX"/>
    <property type="match status" value="1"/>
</dbReference>
<feature type="region of interest" description="Disordered" evidence="11">
    <location>
        <begin position="1"/>
        <end position="25"/>
    </location>
</feature>
<dbReference type="GO" id="GO:0000981">
    <property type="term" value="F:DNA-binding transcription factor activity, RNA polymerase II-specific"/>
    <property type="evidence" value="ECO:0007669"/>
    <property type="project" value="InterPro"/>
</dbReference>
<dbReference type="Proteomes" id="UP001189624">
    <property type="component" value="Chromosome 6"/>
</dbReference>
<dbReference type="Gramene" id="rna-AYBTSS11_LOCUS19540">
    <property type="protein sequence ID" value="CAJ1962998.1"/>
    <property type="gene ID" value="gene-AYBTSS11_LOCUS19540"/>
</dbReference>
<evidence type="ECO:0000256" key="6">
    <source>
        <dbReference type="ARBA" id="ARBA00023155"/>
    </source>
</evidence>
<evidence type="ECO:0000256" key="5">
    <source>
        <dbReference type="ARBA" id="ARBA00023125"/>
    </source>
</evidence>
<dbReference type="PROSITE" id="PS50848">
    <property type="entry name" value="START"/>
    <property type="match status" value="1"/>
</dbReference>
<dbReference type="InterPro" id="IPR009057">
    <property type="entry name" value="Homeodomain-like_sf"/>
</dbReference>
<dbReference type="Gene3D" id="1.10.10.60">
    <property type="entry name" value="Homeodomain-like"/>
    <property type="match status" value="1"/>
</dbReference>
<dbReference type="PANTHER" id="PTHR45654">
    <property type="entry name" value="HOMEOBOX-LEUCINE ZIPPER PROTEIN MERISTEM L1"/>
    <property type="match status" value="1"/>
</dbReference>
<reference evidence="14" key="1">
    <citation type="submission" date="2023-10" db="EMBL/GenBank/DDBJ databases">
        <authorList>
            <person name="Domelevo Entfellner J.-B."/>
        </authorList>
    </citation>
    <scope>NUCLEOTIDE SEQUENCE</scope>
</reference>
<dbReference type="InterPro" id="IPR001356">
    <property type="entry name" value="HD"/>
</dbReference>
<dbReference type="Pfam" id="PF00046">
    <property type="entry name" value="Homeodomain"/>
    <property type="match status" value="1"/>
</dbReference>
<dbReference type="PROSITE" id="PS50071">
    <property type="entry name" value="HOMEOBOX_2"/>
    <property type="match status" value="1"/>
</dbReference>
<evidence type="ECO:0000313" key="15">
    <source>
        <dbReference type="Proteomes" id="UP001189624"/>
    </source>
</evidence>
<comment type="similarity">
    <text evidence="2">Belongs to the HD-ZIP homeobox family. Class IV subfamily.</text>
</comment>
<evidence type="ECO:0000256" key="1">
    <source>
        <dbReference type="ARBA" id="ARBA00004123"/>
    </source>
</evidence>
<dbReference type="AlphaFoldDB" id="A0AA86SK59"/>
<dbReference type="SUPFAM" id="SSF46689">
    <property type="entry name" value="Homeodomain-like"/>
    <property type="match status" value="1"/>
</dbReference>
<keyword evidence="15" id="KW-1185">Reference proteome</keyword>
<evidence type="ECO:0000259" key="13">
    <source>
        <dbReference type="PROSITE" id="PS50848"/>
    </source>
</evidence>
<evidence type="ECO:0000259" key="12">
    <source>
        <dbReference type="PROSITE" id="PS50071"/>
    </source>
</evidence>
<accession>A0AA86SK59</accession>
<dbReference type="Pfam" id="PF25797">
    <property type="entry name" value="PDF2_C"/>
    <property type="match status" value="1"/>
</dbReference>
<dbReference type="SUPFAM" id="SSF55961">
    <property type="entry name" value="Bet v1-like"/>
    <property type="match status" value="2"/>
</dbReference>
<keyword evidence="5 9" id="KW-0238">DNA-binding</keyword>
<evidence type="ECO:0000256" key="8">
    <source>
        <dbReference type="ARBA" id="ARBA00023242"/>
    </source>
</evidence>
<dbReference type="Pfam" id="PF01852">
    <property type="entry name" value="START"/>
    <property type="match status" value="1"/>
</dbReference>
<gene>
    <name evidence="14" type="ORF">AYBTSS11_LOCUS19540</name>
</gene>
<evidence type="ECO:0000256" key="3">
    <source>
        <dbReference type="ARBA" id="ARBA00023015"/>
    </source>
</evidence>
<dbReference type="InterPro" id="IPR002913">
    <property type="entry name" value="START_lipid-bd_dom"/>
</dbReference>
<keyword evidence="6 9" id="KW-0371">Homeobox</keyword>
<dbReference type="FunFam" id="1.10.10.60:FF:000229">
    <property type="entry name" value="Homeobox-leucine zipper protein HDG1"/>
    <property type="match status" value="1"/>
</dbReference>
<sequence>MDSSMASAGGSGDESSQNLNNGRKTSYKRLTAAQTTKLERFIKDCPHPDEAQRRQLAIEIGLEPRQIKFWFQNKRTQIKNQHERADNTALRIENDRIHTENVTMQEALKSMLCPACGGPPCLEGEREHAIYNMKLENAHLKEEHEKVSRLLSRFLESQMISPDQFPQGFFPIIGSSSNAAPVGNSLNQVIDGTPSHDPNVALQVMDSGHNSYASDCIEKTLMFKVAAAAMDELVRLIRINEPFWVKSSTHDGKLNLQLENYAKMFPRTSHFKGANVRVEATKESGIASISSVQLVDMFLDSEKWVNLFPTIVSKAETMKVVERGLAGNRSGALQLMFEQMHVLSPFVQPREFQFLRYCQQIEEGLVIADVSFDSFQQKISTFHSWKHPSGCLIQELPNGCSMITWIEHVEVDDKIQTHQQYKDIIGNGIAYGAERWIMELQRICERFAAFYVEKIPDHDSAGVINSLEGRRSVMNFSHRMLKIFCECITMVDGLDFPLSDLENGGGVKVSIRESRRVGQPSGLIVAAATSIWLPLHYMKLFEFFMDDNNRAQWDVLTCGNQAHKVAQISNGIHPGNCVSIIRPFIPSENNALILQESFTSPMGSYVVYAPTDVATMSSAINGEDSSLLPVLPSGFVITADGEPNPNAALGAFDTSDRLGGSMLTVAFQILASSDGTNMPNRRAGAAVNSLLTSTILRIKDALNCNNLE</sequence>
<protein>
    <submittedName>
        <fullName evidence="14">Uncharacterized protein</fullName>
    </submittedName>
</protein>
<keyword evidence="3" id="KW-0805">Transcription regulation</keyword>
<dbReference type="Gene3D" id="3.30.530.20">
    <property type="match status" value="1"/>
</dbReference>
<dbReference type="SMART" id="SM00234">
    <property type="entry name" value="START"/>
    <property type="match status" value="1"/>
</dbReference>
<proteinExistence type="inferred from homology"/>
<feature type="DNA-binding region" description="Homeobox" evidence="9">
    <location>
        <begin position="23"/>
        <end position="82"/>
    </location>
</feature>
<feature type="compositionally biased region" description="Low complexity" evidence="11">
    <location>
        <begin position="1"/>
        <end position="16"/>
    </location>
</feature>
<dbReference type="CDD" id="cd00086">
    <property type="entry name" value="homeodomain"/>
    <property type="match status" value="1"/>
</dbReference>
<feature type="domain" description="Homeobox" evidence="12">
    <location>
        <begin position="21"/>
        <end position="81"/>
    </location>
</feature>
<keyword evidence="7" id="KW-0804">Transcription</keyword>
<evidence type="ECO:0000256" key="7">
    <source>
        <dbReference type="ARBA" id="ARBA00023163"/>
    </source>
</evidence>
<dbReference type="PANTHER" id="PTHR45654:SF9">
    <property type="entry name" value="HOMEOBOX-LEUCINE ZIPPER PROTEIN HDG10-RELATED"/>
    <property type="match status" value="1"/>
</dbReference>
<dbReference type="GO" id="GO:0005634">
    <property type="term" value="C:nucleus"/>
    <property type="evidence" value="ECO:0007669"/>
    <property type="project" value="UniProtKB-SubCell"/>
</dbReference>
<evidence type="ECO:0000256" key="2">
    <source>
        <dbReference type="ARBA" id="ARBA00006789"/>
    </source>
</evidence>
<evidence type="ECO:0000256" key="10">
    <source>
        <dbReference type="RuleBase" id="RU000682"/>
    </source>
</evidence>
<organism evidence="14 15">
    <name type="scientific">Sphenostylis stenocarpa</name>
    <dbReference type="NCBI Taxonomy" id="92480"/>
    <lineage>
        <taxon>Eukaryota</taxon>
        <taxon>Viridiplantae</taxon>
        <taxon>Streptophyta</taxon>
        <taxon>Embryophyta</taxon>
        <taxon>Tracheophyta</taxon>
        <taxon>Spermatophyta</taxon>
        <taxon>Magnoliopsida</taxon>
        <taxon>eudicotyledons</taxon>
        <taxon>Gunneridae</taxon>
        <taxon>Pentapetalae</taxon>
        <taxon>rosids</taxon>
        <taxon>fabids</taxon>
        <taxon>Fabales</taxon>
        <taxon>Fabaceae</taxon>
        <taxon>Papilionoideae</taxon>
        <taxon>50 kb inversion clade</taxon>
        <taxon>NPAAA clade</taxon>
        <taxon>indigoferoid/millettioid clade</taxon>
        <taxon>Phaseoleae</taxon>
        <taxon>Sphenostylis</taxon>
    </lineage>
</organism>
<dbReference type="InterPro" id="IPR017970">
    <property type="entry name" value="Homeobox_CS"/>
</dbReference>
<keyword evidence="8 9" id="KW-0539">Nucleus</keyword>
<dbReference type="GO" id="GO:0008289">
    <property type="term" value="F:lipid binding"/>
    <property type="evidence" value="ECO:0007669"/>
    <property type="project" value="InterPro"/>
</dbReference>
<evidence type="ECO:0000313" key="14">
    <source>
        <dbReference type="EMBL" id="CAJ1962998.1"/>
    </source>
</evidence>